<dbReference type="AlphaFoldDB" id="A0A7S4UDR4"/>
<organism evidence="1">
    <name type="scientific">Paramoeba aestuarina</name>
    <dbReference type="NCBI Taxonomy" id="180227"/>
    <lineage>
        <taxon>Eukaryota</taxon>
        <taxon>Amoebozoa</taxon>
        <taxon>Discosea</taxon>
        <taxon>Flabellinia</taxon>
        <taxon>Dactylopodida</taxon>
        <taxon>Paramoebidae</taxon>
        <taxon>Paramoeba</taxon>
    </lineage>
</organism>
<proteinExistence type="predicted"/>
<sequence length="153" mass="18391">MTQKVKLKGIGDYTVKTTAWNIIRLMHKKIMDEDIDDDRKRQILIFFRKLLKKKTTEIEFAPIDVLYLYALSYMKWIYPEIGSEILPSPVTFRKHRSQIEEVLQRYQQHESFSQQHPHDKETITSFVEYLEVTEKALVEYEAETKEQLNHQEL</sequence>
<evidence type="ECO:0000313" key="1">
    <source>
        <dbReference type="EMBL" id="CAE2323852.1"/>
    </source>
</evidence>
<protein>
    <submittedName>
        <fullName evidence="1">Uncharacterized protein</fullName>
    </submittedName>
</protein>
<reference evidence="1" key="1">
    <citation type="submission" date="2021-01" db="EMBL/GenBank/DDBJ databases">
        <authorList>
            <person name="Corre E."/>
            <person name="Pelletier E."/>
            <person name="Niang G."/>
            <person name="Scheremetjew M."/>
            <person name="Finn R."/>
            <person name="Kale V."/>
            <person name="Holt S."/>
            <person name="Cochrane G."/>
            <person name="Meng A."/>
            <person name="Brown T."/>
            <person name="Cohen L."/>
        </authorList>
    </citation>
    <scope>NUCLEOTIDE SEQUENCE</scope>
    <source>
        <strain evidence="1">SoJaBio B1-5/56/2</strain>
    </source>
</reference>
<gene>
    <name evidence="1" type="ORF">NAES01612_LOCUS19133</name>
</gene>
<name>A0A7S4UDR4_9EUKA</name>
<accession>A0A7S4UDR4</accession>
<dbReference type="EMBL" id="HBKR01029263">
    <property type="protein sequence ID" value="CAE2323852.1"/>
    <property type="molecule type" value="Transcribed_RNA"/>
</dbReference>